<sequence length="77" mass="7647">MAMLAAIAVGVVAYGTNGSIRNTKRSTYPVVAAIVVIAVVTCEICGSMGSSEAPFAVLAAIVVVAAVICSTCGSVRN</sequence>
<feature type="transmembrane region" description="Helical" evidence="1">
    <location>
        <begin position="28"/>
        <end position="48"/>
    </location>
</feature>
<dbReference type="EMBL" id="BMAT01006748">
    <property type="protein sequence ID" value="GFS18989.1"/>
    <property type="molecule type" value="Genomic_DNA"/>
</dbReference>
<gene>
    <name evidence="2" type="ORF">ElyMa_003277100</name>
</gene>
<keyword evidence="1" id="KW-1133">Transmembrane helix</keyword>
<accession>A0AAV4J893</accession>
<comment type="caution">
    <text evidence="2">The sequence shown here is derived from an EMBL/GenBank/DDBJ whole genome shotgun (WGS) entry which is preliminary data.</text>
</comment>
<dbReference type="AlphaFoldDB" id="A0AAV4J893"/>
<evidence type="ECO:0000313" key="3">
    <source>
        <dbReference type="Proteomes" id="UP000762676"/>
    </source>
</evidence>
<organism evidence="2 3">
    <name type="scientific">Elysia marginata</name>
    <dbReference type="NCBI Taxonomy" id="1093978"/>
    <lineage>
        <taxon>Eukaryota</taxon>
        <taxon>Metazoa</taxon>
        <taxon>Spiralia</taxon>
        <taxon>Lophotrochozoa</taxon>
        <taxon>Mollusca</taxon>
        <taxon>Gastropoda</taxon>
        <taxon>Heterobranchia</taxon>
        <taxon>Euthyneura</taxon>
        <taxon>Panpulmonata</taxon>
        <taxon>Sacoglossa</taxon>
        <taxon>Placobranchoidea</taxon>
        <taxon>Plakobranchidae</taxon>
        <taxon>Elysia</taxon>
    </lineage>
</organism>
<evidence type="ECO:0000313" key="2">
    <source>
        <dbReference type="EMBL" id="GFS18989.1"/>
    </source>
</evidence>
<keyword evidence="3" id="KW-1185">Reference proteome</keyword>
<keyword evidence="1" id="KW-0472">Membrane</keyword>
<feature type="transmembrane region" description="Helical" evidence="1">
    <location>
        <begin position="55"/>
        <end position="76"/>
    </location>
</feature>
<proteinExistence type="predicted"/>
<dbReference type="Proteomes" id="UP000762676">
    <property type="component" value="Unassembled WGS sequence"/>
</dbReference>
<reference evidence="2 3" key="1">
    <citation type="journal article" date="2021" name="Elife">
        <title>Chloroplast acquisition without the gene transfer in kleptoplastic sea slugs, Plakobranchus ocellatus.</title>
        <authorList>
            <person name="Maeda T."/>
            <person name="Takahashi S."/>
            <person name="Yoshida T."/>
            <person name="Shimamura S."/>
            <person name="Takaki Y."/>
            <person name="Nagai Y."/>
            <person name="Toyoda A."/>
            <person name="Suzuki Y."/>
            <person name="Arimoto A."/>
            <person name="Ishii H."/>
            <person name="Satoh N."/>
            <person name="Nishiyama T."/>
            <person name="Hasebe M."/>
            <person name="Maruyama T."/>
            <person name="Minagawa J."/>
            <person name="Obokata J."/>
            <person name="Shigenobu S."/>
        </authorList>
    </citation>
    <scope>NUCLEOTIDE SEQUENCE [LARGE SCALE GENOMIC DNA]</scope>
</reference>
<evidence type="ECO:0000256" key="1">
    <source>
        <dbReference type="SAM" id="Phobius"/>
    </source>
</evidence>
<keyword evidence="1" id="KW-0812">Transmembrane</keyword>
<protein>
    <submittedName>
        <fullName evidence="2">Uncharacterized protein</fullName>
    </submittedName>
</protein>
<name>A0AAV4J893_9GAST</name>